<feature type="domain" description="EGF-like" evidence="14">
    <location>
        <begin position="550"/>
        <end position="593"/>
    </location>
</feature>
<evidence type="ECO:0000256" key="7">
    <source>
        <dbReference type="ARBA" id="ARBA00022737"/>
    </source>
</evidence>
<feature type="domain" description="EGF-like" evidence="14">
    <location>
        <begin position="730"/>
        <end position="768"/>
    </location>
</feature>
<dbReference type="Pfam" id="PF12661">
    <property type="entry name" value="hEGF"/>
    <property type="match status" value="1"/>
</dbReference>
<dbReference type="FunFam" id="2.10.25.10:FF:000005">
    <property type="entry name" value="Fibrillin 2"/>
    <property type="match status" value="2"/>
</dbReference>
<feature type="domain" description="EGF-like" evidence="14">
    <location>
        <begin position="360"/>
        <end position="404"/>
    </location>
</feature>
<dbReference type="PROSITE" id="PS00010">
    <property type="entry name" value="ASX_HYDROXYL"/>
    <property type="match status" value="26"/>
</dbReference>
<feature type="domain" description="EGF-like" evidence="14">
    <location>
        <begin position="1835"/>
        <end position="1882"/>
    </location>
</feature>
<dbReference type="SUPFAM" id="SSF57184">
    <property type="entry name" value="Growth factor receptor domain"/>
    <property type="match status" value="10"/>
</dbReference>
<evidence type="ECO:0000313" key="15">
    <source>
        <dbReference type="Proteomes" id="UP000887569"/>
    </source>
</evidence>
<feature type="domain" description="EGF-like" evidence="14">
    <location>
        <begin position="1614"/>
        <end position="1652"/>
    </location>
</feature>
<evidence type="ECO:0000256" key="2">
    <source>
        <dbReference type="ARBA" id="ARBA00004613"/>
    </source>
</evidence>
<keyword evidence="10" id="KW-0472">Membrane</keyword>
<feature type="domain" description="EGF-like" evidence="14">
    <location>
        <begin position="1788"/>
        <end position="1834"/>
    </location>
</feature>
<feature type="domain" description="EGF-like" evidence="14">
    <location>
        <begin position="2199"/>
        <end position="2238"/>
    </location>
</feature>
<feature type="disulfide bond" evidence="13">
    <location>
        <begin position="2209"/>
        <end position="2226"/>
    </location>
</feature>
<dbReference type="CDD" id="cd00054">
    <property type="entry name" value="EGF_CA"/>
    <property type="match status" value="9"/>
</dbReference>
<keyword evidence="7" id="KW-0677">Repeat</keyword>
<keyword evidence="15" id="KW-1185">Reference proteome</keyword>
<dbReference type="PROSITE" id="PS50026">
    <property type="entry name" value="EGF_3"/>
    <property type="match status" value="27"/>
</dbReference>
<dbReference type="WBParaSite" id="PgR039_g094_t04">
    <property type="protein sequence ID" value="PgR039_g094_t04"/>
    <property type="gene ID" value="PgR039_g094"/>
</dbReference>
<feature type="domain" description="EGF-like" evidence="14">
    <location>
        <begin position="1528"/>
        <end position="1570"/>
    </location>
</feature>
<dbReference type="SMART" id="SM00179">
    <property type="entry name" value="EGF_CA"/>
    <property type="match status" value="41"/>
</dbReference>
<evidence type="ECO:0000313" key="16">
    <source>
        <dbReference type="WBParaSite" id="PgR039_g094_t01"/>
    </source>
</evidence>
<dbReference type="Gene3D" id="2.90.20.10">
    <property type="entry name" value="Plasmodium vivax P25 domain"/>
    <property type="match status" value="1"/>
</dbReference>
<dbReference type="PANTHER" id="PTHR24039:SF28">
    <property type="entry name" value="EGF-LIKE DOMAIN-CONTAINING PROTEIN"/>
    <property type="match status" value="1"/>
</dbReference>
<evidence type="ECO:0000259" key="14">
    <source>
        <dbReference type="PROSITE" id="PS50026"/>
    </source>
</evidence>
<dbReference type="GO" id="GO:0048513">
    <property type="term" value="P:animal organ development"/>
    <property type="evidence" value="ECO:0007669"/>
    <property type="project" value="UniProtKB-ARBA"/>
</dbReference>
<feature type="domain" description="EGF-like" evidence="14">
    <location>
        <begin position="230"/>
        <end position="267"/>
    </location>
</feature>
<dbReference type="GO" id="GO:0005509">
    <property type="term" value="F:calcium ion binding"/>
    <property type="evidence" value="ECO:0007669"/>
    <property type="project" value="InterPro"/>
</dbReference>
<evidence type="ECO:0000256" key="4">
    <source>
        <dbReference type="ARBA" id="ARBA00022536"/>
    </source>
</evidence>
<dbReference type="InterPro" id="IPR018097">
    <property type="entry name" value="EGF_Ca-bd_CS"/>
</dbReference>
<feature type="domain" description="EGF-like" evidence="14">
    <location>
        <begin position="1883"/>
        <end position="1927"/>
    </location>
</feature>
<keyword evidence="11 13" id="KW-1015">Disulfide bond</keyword>
<dbReference type="PANTHER" id="PTHR24039">
    <property type="entry name" value="FIBRILLIN-RELATED"/>
    <property type="match status" value="1"/>
</dbReference>
<evidence type="ECO:0000256" key="6">
    <source>
        <dbReference type="ARBA" id="ARBA00022729"/>
    </source>
</evidence>
<accession>A0A915BH09</accession>
<keyword evidence="8" id="KW-0106">Calcium</keyword>
<evidence type="ECO:0000256" key="1">
    <source>
        <dbReference type="ARBA" id="ARBA00004479"/>
    </source>
</evidence>
<comment type="subcellular location">
    <subcellularLocation>
        <location evidence="1">Membrane</location>
        <topology evidence="1">Single-pass type I membrane protein</topology>
    </subcellularLocation>
    <subcellularLocation>
        <location evidence="2">Secreted</location>
    </subcellularLocation>
</comment>
<dbReference type="FunFam" id="2.10.25.10:FF:000119">
    <property type="entry name" value="vitamin K-dependent protein S"/>
    <property type="match status" value="1"/>
</dbReference>
<dbReference type="InterPro" id="IPR001881">
    <property type="entry name" value="EGF-like_Ca-bd_dom"/>
</dbReference>
<evidence type="ECO:0000256" key="3">
    <source>
        <dbReference type="ARBA" id="ARBA00022525"/>
    </source>
</evidence>
<feature type="domain" description="EGF-like" evidence="14">
    <location>
        <begin position="2155"/>
        <end position="2193"/>
    </location>
</feature>
<evidence type="ECO:0000313" key="17">
    <source>
        <dbReference type="WBParaSite" id="PgR039_g094_t04"/>
    </source>
</evidence>
<evidence type="ECO:0000256" key="5">
    <source>
        <dbReference type="ARBA" id="ARBA00022692"/>
    </source>
</evidence>
<feature type="domain" description="EGF-like" evidence="14">
    <location>
        <begin position="914"/>
        <end position="954"/>
    </location>
</feature>
<dbReference type="PROSITE" id="PS01186">
    <property type="entry name" value="EGF_2"/>
    <property type="match status" value="20"/>
</dbReference>
<keyword evidence="12" id="KW-0325">Glycoprotein</keyword>
<keyword evidence="4 13" id="KW-0245">EGF-like domain</keyword>
<dbReference type="Gene3D" id="2.10.25.10">
    <property type="entry name" value="Laminin"/>
    <property type="match status" value="37"/>
</dbReference>
<dbReference type="InterPro" id="IPR009030">
    <property type="entry name" value="Growth_fac_rcpt_cys_sf"/>
</dbReference>
<dbReference type="PROSITE" id="PS01187">
    <property type="entry name" value="EGF_CA"/>
    <property type="match status" value="11"/>
</dbReference>
<sequence length="2960" mass="325028">MFSSGDISLLTLLNVTRQVIWEKNQCFDIFAGVGSKQVCAKEALSRENSHSNRNAYVGIACECDQRYAGDGFRCMQVCDHQYEQKIARCGNVNEQCYIEPSSGQPFCGCGPGFRANVTSDGKTVCLTEDLCGNCKFACHKASKCMPPTKGIGYGYTCDRCDPRKGYIGDGFTCKDIDECADEKLNKCDRPNAICINKSPVEDDGLKYLCQCKPGWRADPNAGYQWRKCKDTNECLMNSQCGKYAKCVNTPGSYYCSCLNGFTKAFENITECIDIDECTLQKPCGENAYCINTIGSFVCKCKQGFVATKWKTYCKPDINYWCKKCDNESTICVLNQANDGYKCACKNGFQALPGDTNRCIDIPNCSDASMNDCDKTPGYATCTDIPGGYKCTCNQGFVGNGRNCTPSNPCSRYNPCANIGGTECFDDGGKAKCRCKQGFVRQINDRHNEDKPCFDETTANVYSCNLCDNATSFCQRLDKNPPTYECRCADGYIMNAAGRCININECMRISENNCDPNANCIDKQPAIDGIRYECSCKKGFSGNGTMGHCFDINECNGAIKVCRLPHQICVNTIGSYKCDCDEGYWKLPGLQACININECEQGIANCPPNSRCEDRDPGYICKCLSGFTNKTSNGKMICSNIDECKEGIGPIRMSACDALNGVCKDTIGSYLCSCKDGFMLEADGKTCSDIDECKRGEDTCDWQIQICNNTIGSFRCDCKYGLISKDGTCEDRDECKDSSNKCLRHSTCINTFSSYRCECEEGFTPVPSTHPLRPKCERQNVCVQYPSICSPGKCVSTEAYPFFNCSCPSTSVAINSTKCVYPNYCDAEFTCPKHATCVNGECACETGYRWIESNVFPRTVESLKNRPACKVVDPCAEGDLCPSPLKCISSDPGLYECVCKDGYEKIPSNQGTCIDIDECNLETNAAPCPMNSHCENLKGSYKCECNTGFTPQIGSSLIDPECVDINECSAGIDNCAMKNATCTNTIGSFECVCAEGFQHNAPDYETCQDVDECLDGTAECDEHAICKNTMGSYECDCKEGFFGDGALCMDIDECNPADPKDNCNRTTQQCNNLLGTYECICKEGYKPIYGGCQDIDECLSPLNNDCATRGGNVPMKCNNEEGSYRCDCPSGYVETADGICEDIDECKNIPSPCPPTSVDLCVNTQGGFKCTCRTGFKKPRNCHGNSNCPCVDINECKQGIVSRNGTLRPACGEAAKCSNTRGGYKCVCAPGYDGDPYVDGCKVSDICVVANPCDKATQICEQFGSRALCKCKNGFLAIDERTCVKSPCSINNGDCGRASKCHTKREGGRFFAECLCESGYELDITKNCIPIDYCGCKEKNKPGMPCLSEKYCIADHMLCLNTHKLFNCTCSSGYRLTDNKTACININECEEGVGGNSNEPACDASARCIDTDGHYICECPRGQKADFSNKCKIDTPTCSRENNCADDSNAYCADVDATHRYCQCKAGYVGDALPGGTPCKPYDYCKEARDAVNGEPCGPNEICVNSNASYTCECAIGFQRPNPGGECQDVDECTLALGLCHETYQCRNTVGSYDCVCPSGYTTNTTSKQCNDIDECKQSTHLCNIPEERCVNLPGSYRCECNWPAYVASGEFCIDNNECNKNEYNCPLFSTCVNTVGSYNCTCNRGFRASSVVDGRVVQCEDIDECIEDKNACPSLSMCRNRPGTWECLCKHPAMQHGTQDCVLNATCPECSEHAHCLRSEQPQGIIFSCTCEVGYTGDGVNRCDPINECKLGIAKCNVHAECIDLTPLYECRCKSPYYTGDGSNQCNRVDLCLQYNDCPSNARCISLDEKSAPHLVTCECPTGFVFNKRTRNCDDINECVPNNGLGPCNGMPEGTECINTQGSFFCMCPNGYEINSNGTQCIDIDECITMSFDVCWQTGGMCKNIPGSYECICPNGLRHSADKMRCNDVNECEEKTDNCDKATSTCFNFYGDYMCVCRQGYAYVPQKTNICQDIDECAIGSDNCTALSETCYNIPGAFNCECSEGYHKDSDGNCVPKAMCDGSIKCGTNALCVMRPSKSEPNKLTPKCVCKDGYFGKDPKRLCEPINECNRTDQCAANAHCRKTTNNDGINVYKCICDEGYRRRGSYCEQIDECHEQPMICGSHTICIDLDPHYKCVCQPGTVNVAKGNDKLKCVPMTCKNVENPCHRDAKCIDIDEGYICECPPGFTGAGTPNLGCVPVDYCNKHHMCSTFATCVNGNTSSSVACVCNIGFAGDGFICNDVDECTGGNANICDENATCINTHGSFVCQCKPGYEGNGLPGMCTDVDECTSPVLNRCDSATSNCRNTEGSFECICLPGFEHVGNNSHACTDINECVVNRTLCGQHHCNNLHGDYRCDCANGFHNGADQHSCIDIDECVENNPCHAKAICVNTPGSFTCSCSNLYEGDGFIRCDPIDQCSVSNACDPATSTCQMIVGQAAYKCVCNEGFKASTNINGHNSCQDVNECTEGVAKFNAITQECVNTIGGYRVRCKTGYVRDQLGICVDIDECAQDPAYVETLEKFNASLNAGVILKASEWKNWMVKPKNTSSAYAICYERASRTHSWWWFTSASSVLPFCRNTLYDERGAFGGNQKTALMRGFECDCLPGQMRRQYGTPLRIILTCEDIDLCVYLNCSSLGEGWICDRVKRKCVCDSAAGYMMRIALDAIPFCTKDECTAMDMNGPNTVENALHRSLIHCDMETHRWIQPVGYIFVRQTFTNVIIGLRDINECEDENYCCNRTVARCDRSDSSCWVKCINFEGGASCYCDEDNPNVEIDPNTCQCRPKCSVNSAWYLKCDVNNLSCDYAKWQKLLDSPTTPNSTVCSRLTNNNGVYLDFPSMFALIIELCRAKFYCGMPPEEIDDIRMLPAFNYEGKCIVSKTQMSQVKCPFGDEPVAMDGLAGPYAFCPYKIDMDKWPGVDPSYPKRSGTPMPLICLKDGIQLNETTQFFQFDFTSYGVENL</sequence>
<dbReference type="GO" id="GO:0005576">
    <property type="term" value="C:extracellular region"/>
    <property type="evidence" value="ECO:0007669"/>
    <property type="project" value="UniProtKB-SubCell"/>
</dbReference>
<dbReference type="GO" id="GO:0016020">
    <property type="term" value="C:membrane"/>
    <property type="evidence" value="ECO:0007669"/>
    <property type="project" value="UniProtKB-SubCell"/>
</dbReference>
<evidence type="ECO:0000256" key="10">
    <source>
        <dbReference type="ARBA" id="ARBA00023136"/>
    </source>
</evidence>
<keyword evidence="6" id="KW-0732">Signal</keyword>
<dbReference type="SMART" id="SM00181">
    <property type="entry name" value="EGF"/>
    <property type="match status" value="51"/>
</dbReference>
<dbReference type="Pfam" id="PF12662">
    <property type="entry name" value="cEGF"/>
    <property type="match status" value="1"/>
</dbReference>
<dbReference type="WBParaSite" id="PgR039_g094_t01">
    <property type="protein sequence ID" value="PgR039_g094_t01"/>
    <property type="gene ID" value="PgR039_g094"/>
</dbReference>
<feature type="domain" description="EGF-like" evidence="14">
    <location>
        <begin position="273"/>
        <end position="314"/>
    </location>
</feature>
<dbReference type="InterPro" id="IPR026823">
    <property type="entry name" value="cEGF"/>
</dbReference>
<keyword evidence="5" id="KW-0812">Transmembrane</keyword>
<feature type="domain" description="EGF-like" evidence="14">
    <location>
        <begin position="2285"/>
        <end position="2325"/>
    </location>
</feature>
<keyword evidence="9" id="KW-1133">Transmembrane helix</keyword>
<dbReference type="FunFam" id="2.10.25.10:FF:000038">
    <property type="entry name" value="Fibrillin 2"/>
    <property type="match status" value="8"/>
</dbReference>
<feature type="domain" description="EGF-like" evidence="14">
    <location>
        <begin position="1571"/>
        <end position="1613"/>
    </location>
</feature>
<feature type="domain" description="EGF-like" evidence="14">
    <location>
        <begin position="594"/>
        <end position="632"/>
    </location>
</feature>
<keyword evidence="3" id="KW-0964">Secreted</keyword>
<reference evidence="16 17" key="1">
    <citation type="submission" date="2022-11" db="UniProtKB">
        <authorList>
            <consortium name="WormBaseParasite"/>
        </authorList>
    </citation>
    <scope>IDENTIFICATION</scope>
</reference>
<evidence type="ECO:0000256" key="9">
    <source>
        <dbReference type="ARBA" id="ARBA00022989"/>
    </source>
</evidence>
<proteinExistence type="predicted"/>
<feature type="disulfide bond" evidence="13">
    <location>
        <begin position="1152"/>
        <end position="1169"/>
    </location>
</feature>
<dbReference type="InterPro" id="IPR013032">
    <property type="entry name" value="EGF-like_CS"/>
</dbReference>
<dbReference type="SUPFAM" id="SSF57196">
    <property type="entry name" value="EGF/Laminin"/>
    <property type="match status" value="6"/>
</dbReference>
<feature type="domain" description="EGF-like" evidence="14">
    <location>
        <begin position="639"/>
        <end position="687"/>
    </location>
</feature>
<feature type="domain" description="EGF-like" evidence="14">
    <location>
        <begin position="1745"/>
        <end position="1787"/>
    </location>
</feature>
<dbReference type="GO" id="GO:0048731">
    <property type="term" value="P:system development"/>
    <property type="evidence" value="ECO:0007669"/>
    <property type="project" value="UniProtKB-ARBA"/>
</dbReference>
<feature type="domain" description="EGF-like" evidence="14">
    <location>
        <begin position="501"/>
        <end position="549"/>
    </location>
</feature>
<comment type="caution">
    <text evidence="13">Lacks conserved residue(s) required for the propagation of feature annotation.</text>
</comment>
<dbReference type="InterPro" id="IPR000742">
    <property type="entry name" value="EGF"/>
</dbReference>
<feature type="domain" description="EGF-like" evidence="14">
    <location>
        <begin position="2065"/>
        <end position="2109"/>
    </location>
</feature>
<feature type="domain" description="EGF-like" evidence="14">
    <location>
        <begin position="2241"/>
        <end position="2284"/>
    </location>
</feature>
<organism evidence="15 17">
    <name type="scientific">Parascaris univalens</name>
    <name type="common">Nematode worm</name>
    <dbReference type="NCBI Taxonomy" id="6257"/>
    <lineage>
        <taxon>Eukaryota</taxon>
        <taxon>Metazoa</taxon>
        <taxon>Ecdysozoa</taxon>
        <taxon>Nematoda</taxon>
        <taxon>Chromadorea</taxon>
        <taxon>Rhabditida</taxon>
        <taxon>Spirurina</taxon>
        <taxon>Ascaridomorpha</taxon>
        <taxon>Ascaridoidea</taxon>
        <taxon>Ascarididae</taxon>
        <taxon>Parascaris</taxon>
    </lineage>
</organism>
<evidence type="ECO:0000256" key="12">
    <source>
        <dbReference type="ARBA" id="ARBA00023180"/>
    </source>
</evidence>
<evidence type="ECO:0000256" key="8">
    <source>
        <dbReference type="ARBA" id="ARBA00022837"/>
    </source>
</evidence>
<name>A0A915BH09_PARUN</name>
<dbReference type="InterPro" id="IPR049883">
    <property type="entry name" value="NOTCH1_EGF-like"/>
</dbReference>
<feature type="domain" description="EGF-like" evidence="14">
    <location>
        <begin position="1191"/>
        <end position="1241"/>
    </location>
</feature>
<dbReference type="InterPro" id="IPR024731">
    <property type="entry name" value="NELL2-like_EGF"/>
</dbReference>
<feature type="domain" description="EGF-like" evidence="14">
    <location>
        <begin position="1384"/>
        <end position="1428"/>
    </location>
</feature>
<feature type="domain" description="EGF-like" evidence="14">
    <location>
        <begin position="2373"/>
        <end position="2413"/>
    </location>
</feature>
<feature type="domain" description="EGF-like" evidence="14">
    <location>
        <begin position="1141"/>
        <end position="1182"/>
    </location>
</feature>
<feature type="domain" description="EGF-like" evidence="14">
    <location>
        <begin position="963"/>
        <end position="1007"/>
    </location>
</feature>
<dbReference type="Pfam" id="PF00008">
    <property type="entry name" value="EGF"/>
    <property type="match status" value="1"/>
</dbReference>
<dbReference type="Pfam" id="PF12947">
    <property type="entry name" value="EGF_3"/>
    <property type="match status" value="2"/>
</dbReference>
<dbReference type="FunFam" id="2.10.25.10:FF:000014">
    <property type="entry name" value="Latent-transforming growth factor beta-binding protein 3"/>
    <property type="match status" value="1"/>
</dbReference>
<evidence type="ECO:0000256" key="13">
    <source>
        <dbReference type="PROSITE-ProRule" id="PRU00076"/>
    </source>
</evidence>
<dbReference type="Pfam" id="PF07645">
    <property type="entry name" value="EGF_CA"/>
    <property type="match status" value="26"/>
</dbReference>
<feature type="domain" description="EGF-like" evidence="14">
    <location>
        <begin position="1008"/>
        <end position="1048"/>
    </location>
</feature>
<dbReference type="Proteomes" id="UP000887569">
    <property type="component" value="Unplaced"/>
</dbReference>
<dbReference type="InterPro" id="IPR000152">
    <property type="entry name" value="EGF-type_Asp/Asn_hydroxyl_site"/>
</dbReference>
<dbReference type="FunFam" id="2.10.25.10:FF:000202">
    <property type="entry name" value="Multiple epidermal growth factor-like domains 8"/>
    <property type="match status" value="1"/>
</dbReference>
<evidence type="ECO:0000256" key="11">
    <source>
        <dbReference type="ARBA" id="ARBA00023157"/>
    </source>
</evidence>
<protein>
    <submittedName>
        <fullName evidence="16 17">EGF-like domain-containing protein</fullName>
    </submittedName>
</protein>